<feature type="region of interest" description="Disordered" evidence="2">
    <location>
        <begin position="314"/>
        <end position="346"/>
    </location>
</feature>
<dbReference type="EMBL" id="GL349458">
    <property type="protein sequence ID" value="KNC49849.1"/>
    <property type="molecule type" value="Genomic_DNA"/>
</dbReference>
<accession>A0A0L0DBW9</accession>
<dbReference type="GO" id="GO:0015297">
    <property type="term" value="F:antiporter activity"/>
    <property type="evidence" value="ECO:0007669"/>
    <property type="project" value="InterPro"/>
</dbReference>
<evidence type="ECO:0000313" key="5">
    <source>
        <dbReference type="Proteomes" id="UP000054408"/>
    </source>
</evidence>
<feature type="transmembrane region" description="Helical" evidence="3">
    <location>
        <begin position="103"/>
        <end position="124"/>
    </location>
</feature>
<keyword evidence="5" id="KW-1185">Reference proteome</keyword>
<dbReference type="STRING" id="461836.A0A0L0DBW9"/>
<dbReference type="InterPro" id="IPR002528">
    <property type="entry name" value="MATE_fam"/>
</dbReference>
<reference evidence="4 5" key="1">
    <citation type="submission" date="2010-05" db="EMBL/GenBank/DDBJ databases">
        <title>The Genome Sequence of Thecamonas trahens ATCC 50062.</title>
        <authorList>
            <consortium name="The Broad Institute Genome Sequencing Platform"/>
            <person name="Russ C."/>
            <person name="Cuomo C."/>
            <person name="Shea T."/>
            <person name="Young S.K."/>
            <person name="Zeng Q."/>
            <person name="Koehrsen M."/>
            <person name="Haas B."/>
            <person name="Borodovsky M."/>
            <person name="Guigo R."/>
            <person name="Alvarado L."/>
            <person name="Berlin A."/>
            <person name="Bochicchio J."/>
            <person name="Borenstein D."/>
            <person name="Chapman S."/>
            <person name="Chen Z."/>
            <person name="Freedman E."/>
            <person name="Gellesch M."/>
            <person name="Goldberg J."/>
            <person name="Griggs A."/>
            <person name="Gujja S."/>
            <person name="Heilman E."/>
            <person name="Heiman D."/>
            <person name="Hepburn T."/>
            <person name="Howarth C."/>
            <person name="Jen D."/>
            <person name="Larson L."/>
            <person name="Mehta T."/>
            <person name="Park D."/>
            <person name="Pearson M."/>
            <person name="Roberts A."/>
            <person name="Saif S."/>
            <person name="Shenoy N."/>
            <person name="Sisk P."/>
            <person name="Stolte C."/>
            <person name="Sykes S."/>
            <person name="Thomson T."/>
            <person name="Walk T."/>
            <person name="White J."/>
            <person name="Yandava C."/>
            <person name="Burger G."/>
            <person name="Gray M.W."/>
            <person name="Holland P.W.H."/>
            <person name="King N."/>
            <person name="Lang F.B.F."/>
            <person name="Roger A.J."/>
            <person name="Ruiz-Trillo I."/>
            <person name="Lander E."/>
            <person name="Nusbaum C."/>
        </authorList>
    </citation>
    <scope>NUCLEOTIDE SEQUENCE [LARGE SCALE GENOMIC DNA]</scope>
    <source>
        <strain evidence="4 5">ATCC 50062</strain>
    </source>
</reference>
<dbReference type="GO" id="GO:0016020">
    <property type="term" value="C:membrane"/>
    <property type="evidence" value="ECO:0007669"/>
    <property type="project" value="InterPro"/>
</dbReference>
<dbReference type="OrthoDB" id="2126698at2759"/>
<dbReference type="RefSeq" id="XP_013757337.1">
    <property type="nucleotide sequence ID" value="XM_013901883.1"/>
</dbReference>
<organism evidence="4 5">
    <name type="scientific">Thecamonas trahens ATCC 50062</name>
    <dbReference type="NCBI Taxonomy" id="461836"/>
    <lineage>
        <taxon>Eukaryota</taxon>
        <taxon>Apusozoa</taxon>
        <taxon>Apusomonadida</taxon>
        <taxon>Apusomonadidae</taxon>
        <taxon>Thecamonas</taxon>
    </lineage>
</organism>
<comment type="similarity">
    <text evidence="1">Belongs to the multi antimicrobial extrusion (MATE) (TC 2.A.66.1) family.</text>
</comment>
<dbReference type="AlphaFoldDB" id="A0A0L0DBW9"/>
<dbReference type="GeneID" id="25565378"/>
<evidence type="ECO:0000313" key="4">
    <source>
        <dbReference type="EMBL" id="KNC49849.1"/>
    </source>
</evidence>
<dbReference type="Proteomes" id="UP000054408">
    <property type="component" value="Unassembled WGS sequence"/>
</dbReference>
<proteinExistence type="inferred from homology"/>
<evidence type="ECO:0000256" key="1">
    <source>
        <dbReference type="ARBA" id="ARBA00010199"/>
    </source>
</evidence>
<dbReference type="GO" id="GO:0042910">
    <property type="term" value="F:xenobiotic transmembrane transporter activity"/>
    <property type="evidence" value="ECO:0007669"/>
    <property type="project" value="InterPro"/>
</dbReference>
<feature type="transmembrane region" description="Helical" evidence="3">
    <location>
        <begin position="63"/>
        <end position="83"/>
    </location>
</feature>
<feature type="compositionally biased region" description="Low complexity" evidence="2">
    <location>
        <begin position="262"/>
        <end position="281"/>
    </location>
</feature>
<keyword evidence="3" id="KW-0812">Transmembrane</keyword>
<feature type="region of interest" description="Disordered" evidence="2">
    <location>
        <begin position="245"/>
        <end position="281"/>
    </location>
</feature>
<evidence type="ECO:0000256" key="2">
    <source>
        <dbReference type="SAM" id="MobiDB-lite"/>
    </source>
</evidence>
<feature type="transmembrane region" description="Helical" evidence="3">
    <location>
        <begin position="166"/>
        <end position="190"/>
    </location>
</feature>
<dbReference type="PANTHER" id="PTHR11206">
    <property type="entry name" value="MULTIDRUG RESISTANCE PROTEIN"/>
    <property type="match status" value="1"/>
</dbReference>
<sequence>MVAWVAMKTTDSALLGHAGSEYLEGAALSDLYTSSSRVFLNTRVLGIFAGNAIGAGQLKMVGVWFQVSLVLLALVAVPVIALWSVTEPVLLLLGVAPNLARIAGHYALILIASIPPMIISSQLAKMLEAQRIMYPSVVAALAAMACNVLFGLVFVLGVGIPGWSGFGFLACPTVTAAMEWLQLAVVYFVFIAWKGLHKPCWPGWAWRHVTRTRLVAYARLYGPASLSIASDFGALPLSAPLPPPLVPPRSPSSQPRTASCGSASPLSARSRPPLASASASPLAAAMPQTRDTFHSSACSLSAYSSSVSARVLRSSRASSAPSFPQTRSFSTSLSVSASRSPSPLPL</sequence>
<protein>
    <submittedName>
        <fullName evidence="4">Uncharacterized protein</fullName>
    </submittedName>
</protein>
<evidence type="ECO:0000256" key="3">
    <source>
        <dbReference type="SAM" id="Phobius"/>
    </source>
</evidence>
<keyword evidence="3" id="KW-1133">Transmembrane helix</keyword>
<feature type="transmembrane region" description="Helical" evidence="3">
    <location>
        <begin position="136"/>
        <end position="160"/>
    </location>
</feature>
<keyword evidence="3" id="KW-0472">Membrane</keyword>
<dbReference type="Pfam" id="PF01554">
    <property type="entry name" value="MatE"/>
    <property type="match status" value="1"/>
</dbReference>
<name>A0A0L0DBW9_THETB</name>
<dbReference type="eggNOG" id="KOG1347">
    <property type="taxonomic scope" value="Eukaryota"/>
</dbReference>
<gene>
    <name evidence="4" type="ORF">AMSG_06136</name>
</gene>